<gene>
    <name evidence="2" type="ORF">N864_04085</name>
</gene>
<keyword evidence="1" id="KW-0812">Transmembrane</keyword>
<organism evidence="2 3">
    <name type="scientific">Intrasporangium chromatireducens Q5-1</name>
    <dbReference type="NCBI Taxonomy" id="584657"/>
    <lineage>
        <taxon>Bacteria</taxon>
        <taxon>Bacillati</taxon>
        <taxon>Actinomycetota</taxon>
        <taxon>Actinomycetes</taxon>
        <taxon>Micrococcales</taxon>
        <taxon>Intrasporangiaceae</taxon>
        <taxon>Intrasporangium</taxon>
    </lineage>
</organism>
<dbReference type="AlphaFoldDB" id="W9GHK7"/>
<dbReference type="EMBL" id="AWQS01000105">
    <property type="protein sequence ID" value="EWT05540.1"/>
    <property type="molecule type" value="Genomic_DNA"/>
</dbReference>
<keyword evidence="1" id="KW-0472">Membrane</keyword>
<dbReference type="OrthoDB" id="3734248at2"/>
<accession>W9GHK7</accession>
<sequence>MDVTPDRTGTDAGGLAVDDDLDAGGRARVGRVEGAPEPVQPGFWMTVLGSFAAILAPLIGFLGGSASGAGYDQTGRRLAVWLMVGLVVGGLGVLCAFVGAVRWWRGAHR</sequence>
<reference evidence="3" key="1">
    <citation type="submission" date="2013-08" db="EMBL/GenBank/DDBJ databases">
        <title>Intrasporangium oryzae NRRL B-24470.</title>
        <authorList>
            <person name="Liu H."/>
            <person name="Wang G."/>
        </authorList>
    </citation>
    <scope>NUCLEOTIDE SEQUENCE [LARGE SCALE GENOMIC DNA]</scope>
    <source>
        <strain evidence="3">Q5-1</strain>
    </source>
</reference>
<keyword evidence="3" id="KW-1185">Reference proteome</keyword>
<dbReference type="Proteomes" id="UP000019494">
    <property type="component" value="Unassembled WGS sequence"/>
</dbReference>
<comment type="caution">
    <text evidence="2">The sequence shown here is derived from an EMBL/GenBank/DDBJ whole genome shotgun (WGS) entry which is preliminary data.</text>
</comment>
<proteinExistence type="predicted"/>
<keyword evidence="1" id="KW-1133">Transmembrane helix</keyword>
<feature type="transmembrane region" description="Helical" evidence="1">
    <location>
        <begin position="78"/>
        <end position="104"/>
    </location>
</feature>
<feature type="transmembrane region" description="Helical" evidence="1">
    <location>
        <begin position="43"/>
        <end position="66"/>
    </location>
</feature>
<evidence type="ECO:0000313" key="3">
    <source>
        <dbReference type="Proteomes" id="UP000019494"/>
    </source>
</evidence>
<evidence type="ECO:0000256" key="1">
    <source>
        <dbReference type="SAM" id="Phobius"/>
    </source>
</evidence>
<name>W9GHK7_9MICO</name>
<dbReference type="RefSeq" id="WP_051518541.1">
    <property type="nucleotide sequence ID" value="NZ_AWQS01000105.1"/>
</dbReference>
<protein>
    <submittedName>
        <fullName evidence="2">Uncharacterized protein</fullName>
    </submittedName>
</protein>
<evidence type="ECO:0000313" key="2">
    <source>
        <dbReference type="EMBL" id="EWT05540.1"/>
    </source>
</evidence>